<dbReference type="InterPro" id="IPR036397">
    <property type="entry name" value="RNaseH_sf"/>
</dbReference>
<protein>
    <submittedName>
        <fullName evidence="1">TCB1 transposase</fullName>
    </submittedName>
</protein>
<evidence type="ECO:0000313" key="1">
    <source>
        <dbReference type="EMBL" id="KAG2466943.1"/>
    </source>
</evidence>
<comment type="caution">
    <text evidence="1">The sequence shown here is derived from an EMBL/GenBank/DDBJ whole genome shotgun (WGS) entry which is preliminary data.</text>
</comment>
<dbReference type="EMBL" id="JAATIS010001241">
    <property type="protein sequence ID" value="KAG2466943.1"/>
    <property type="molecule type" value="Genomic_DNA"/>
</dbReference>
<keyword evidence="2" id="KW-1185">Reference proteome</keyword>
<sequence>MIWVCFAASGPGQLAIIEWKTNSQDYQQILQDNVRVSVRQLKLKRGWVMQQDNDPKHLSKSIAQWLQKNKVRFLEWPSRSPDLNPIEMLWNDLKRAIHRRQYEYVRICKS</sequence>
<dbReference type="Pfam" id="PF13358">
    <property type="entry name" value="DDE_3"/>
    <property type="match status" value="1"/>
</dbReference>
<name>A0A8X7XEX8_POLSE</name>
<dbReference type="GO" id="GO:0003676">
    <property type="term" value="F:nucleic acid binding"/>
    <property type="evidence" value="ECO:0007669"/>
    <property type="project" value="InterPro"/>
</dbReference>
<gene>
    <name evidence="1" type="primary">Tcb1_165</name>
    <name evidence="1" type="ORF">GTO96_0020672</name>
</gene>
<dbReference type="Proteomes" id="UP000886611">
    <property type="component" value="Unassembled WGS sequence"/>
</dbReference>
<evidence type="ECO:0000313" key="2">
    <source>
        <dbReference type="Proteomes" id="UP000886611"/>
    </source>
</evidence>
<dbReference type="Gene3D" id="3.30.420.10">
    <property type="entry name" value="Ribonuclease H-like superfamily/Ribonuclease H"/>
    <property type="match status" value="1"/>
</dbReference>
<dbReference type="AlphaFoldDB" id="A0A8X7XEX8"/>
<proteinExistence type="predicted"/>
<dbReference type="InterPro" id="IPR038717">
    <property type="entry name" value="Tc1-like_DDE_dom"/>
</dbReference>
<feature type="non-terminal residue" evidence="1">
    <location>
        <position position="1"/>
    </location>
</feature>
<reference evidence="1 2" key="1">
    <citation type="journal article" date="2021" name="Cell">
        <title>Tracing the genetic footprints of vertebrate landing in non-teleost ray-finned fishes.</title>
        <authorList>
            <person name="Bi X."/>
            <person name="Wang K."/>
            <person name="Yang L."/>
            <person name="Pan H."/>
            <person name="Jiang H."/>
            <person name="Wei Q."/>
            <person name="Fang M."/>
            <person name="Yu H."/>
            <person name="Zhu C."/>
            <person name="Cai Y."/>
            <person name="He Y."/>
            <person name="Gan X."/>
            <person name="Zeng H."/>
            <person name="Yu D."/>
            <person name="Zhu Y."/>
            <person name="Jiang H."/>
            <person name="Qiu Q."/>
            <person name="Yang H."/>
            <person name="Zhang Y.E."/>
            <person name="Wang W."/>
            <person name="Zhu M."/>
            <person name="He S."/>
            <person name="Zhang G."/>
        </authorList>
    </citation>
    <scope>NUCLEOTIDE SEQUENCE [LARGE SCALE GENOMIC DNA]</scope>
    <source>
        <strain evidence="1">Bchr_013</strain>
    </source>
</reference>
<accession>A0A8X7XEX8</accession>
<organism evidence="1 2">
    <name type="scientific">Polypterus senegalus</name>
    <name type="common">Senegal bichir</name>
    <dbReference type="NCBI Taxonomy" id="55291"/>
    <lineage>
        <taxon>Eukaryota</taxon>
        <taxon>Metazoa</taxon>
        <taxon>Chordata</taxon>
        <taxon>Craniata</taxon>
        <taxon>Vertebrata</taxon>
        <taxon>Euteleostomi</taxon>
        <taxon>Actinopterygii</taxon>
        <taxon>Polypteriformes</taxon>
        <taxon>Polypteridae</taxon>
        <taxon>Polypterus</taxon>
    </lineage>
</organism>
<feature type="non-terminal residue" evidence="1">
    <location>
        <position position="110"/>
    </location>
</feature>